<dbReference type="InterPro" id="IPR014087">
    <property type="entry name" value="Carboxybiuret_hydro_AtzE"/>
</dbReference>
<dbReference type="InterPro" id="IPR036928">
    <property type="entry name" value="AS_sf"/>
</dbReference>
<evidence type="ECO:0000259" key="1">
    <source>
        <dbReference type="Pfam" id="PF01425"/>
    </source>
</evidence>
<dbReference type="PANTHER" id="PTHR11895">
    <property type="entry name" value="TRANSAMIDASE"/>
    <property type="match status" value="1"/>
</dbReference>
<feature type="domain" description="Amidase" evidence="1">
    <location>
        <begin position="20"/>
        <end position="441"/>
    </location>
</feature>
<keyword evidence="2" id="KW-0808">Transferase</keyword>
<dbReference type="RefSeq" id="WP_035514969.1">
    <property type="nucleotide sequence ID" value="NZ_KN234752.1"/>
</dbReference>
<evidence type="ECO:0000313" key="3">
    <source>
        <dbReference type="Proteomes" id="UP000029640"/>
    </source>
</evidence>
<dbReference type="Pfam" id="PF01425">
    <property type="entry name" value="Amidase"/>
    <property type="match status" value="1"/>
</dbReference>
<dbReference type="NCBIfam" id="TIGR02715">
    <property type="entry name" value="amido_AtzE"/>
    <property type="match status" value="1"/>
</dbReference>
<organism evidence="2 3">
    <name type="scientific">Pseudohaliea rubra DSM 19751</name>
    <dbReference type="NCBI Taxonomy" id="1265313"/>
    <lineage>
        <taxon>Bacteria</taxon>
        <taxon>Pseudomonadati</taxon>
        <taxon>Pseudomonadota</taxon>
        <taxon>Gammaproteobacteria</taxon>
        <taxon>Cellvibrionales</taxon>
        <taxon>Halieaceae</taxon>
        <taxon>Pseudohaliea</taxon>
    </lineage>
</organism>
<dbReference type="NCBIfam" id="NF006631">
    <property type="entry name" value="PRK09201.1"/>
    <property type="match status" value="1"/>
</dbReference>
<dbReference type="InterPro" id="IPR000120">
    <property type="entry name" value="Amidase"/>
</dbReference>
<evidence type="ECO:0000313" key="2">
    <source>
        <dbReference type="EMBL" id="KGE04334.1"/>
    </source>
</evidence>
<proteinExistence type="predicted"/>
<dbReference type="AlphaFoldDB" id="A0A095X0B8"/>
<dbReference type="STRING" id="1265313.HRUBRA_01020"/>
<sequence>MTSATAIAGAVRRGEVTAGEVLARTLARIAAGNDTLNAFTAVTAARARAQAGAIDRRIAAGDDPGPLAGVPFAVKNLFDVAGLVTTAGSLINRDNNPAAGDAVLVRRLEAAGAVLVGSLHMGEYAYDFTGENVHDGPCRNPRDPTRMTGGSSSGAGAAVGGGLVPIALGSDTNGSIRVPASLCGVFGLKPTYGRLPRTGTYPFCDSLDHVGPLAATVEDLARTYDTLQGFDSGDPACARRGLAPTLPTLADGLHGLRVARAGGFFGAEDYPLARAAVERVCVALGAAREEPLPGAAAGRAAAYLVTNAEGAALHHIHLRQRAKDFDPDTRDRFLAGALLPADWYLRAQAARRAWRAEMAAVFRHTDLLVAPCTPCAAPPLGTRYLDLAGRRELLRPNLGLFTQPFSCIGLPALSVPLWLPGETLPIGVQLVAAPWREDLCLRAGEVLARSGVAEARPGVV</sequence>
<dbReference type="InterPro" id="IPR023631">
    <property type="entry name" value="Amidase_dom"/>
</dbReference>
<dbReference type="PANTHER" id="PTHR11895:SF172">
    <property type="entry name" value="GLUTAMYL-TRNA(GLN) AMIDOTRANSFERASE"/>
    <property type="match status" value="1"/>
</dbReference>
<name>A0A095X0B8_9GAMM</name>
<dbReference type="Gene3D" id="3.90.1300.10">
    <property type="entry name" value="Amidase signature (AS) domain"/>
    <property type="match status" value="1"/>
</dbReference>
<protein>
    <submittedName>
        <fullName evidence="2">Asp-tRNAAsn/Glu-tRNAGln amidotransferase A subunit</fullName>
    </submittedName>
</protein>
<dbReference type="EMBL" id="AUVB01000028">
    <property type="protein sequence ID" value="KGE04334.1"/>
    <property type="molecule type" value="Genomic_DNA"/>
</dbReference>
<dbReference type="OrthoDB" id="8872210at2"/>
<reference evidence="2 3" key="1">
    <citation type="journal article" date="2014" name="Genome Announc.">
        <title>Genome Sequence of Gammaproteobacterial Pseudohaliea rubra Type Strain DSM 19751, Isolated from Coastal Seawater of the Mediterranean Sea.</title>
        <authorList>
            <person name="Spring S."/>
            <person name="Fiebig A."/>
            <person name="Riedel T."/>
            <person name="Goker M."/>
            <person name="Klenk H.P."/>
        </authorList>
    </citation>
    <scope>NUCLEOTIDE SEQUENCE [LARGE SCALE GENOMIC DNA]</scope>
    <source>
        <strain evidence="2 3">DSM 19751</strain>
    </source>
</reference>
<dbReference type="PATRIC" id="fig|1265313.6.peg.1005"/>
<comment type="caution">
    <text evidence="2">The sequence shown here is derived from an EMBL/GenBank/DDBJ whole genome shotgun (WGS) entry which is preliminary data.</text>
</comment>
<dbReference type="HOGENOM" id="CLU_009600_0_3_6"/>
<dbReference type="SUPFAM" id="SSF75304">
    <property type="entry name" value="Amidase signature (AS) enzymes"/>
    <property type="match status" value="1"/>
</dbReference>
<accession>A0A095X0B8</accession>
<dbReference type="GO" id="GO:0016740">
    <property type="term" value="F:transferase activity"/>
    <property type="evidence" value="ECO:0007669"/>
    <property type="project" value="UniProtKB-KW"/>
</dbReference>
<gene>
    <name evidence="2" type="ORF">HRUBRA_01020</name>
</gene>
<keyword evidence="3" id="KW-1185">Reference proteome</keyword>
<dbReference type="Proteomes" id="UP000029640">
    <property type="component" value="Unassembled WGS sequence"/>
</dbReference>
<dbReference type="eggNOG" id="COG0154">
    <property type="taxonomic scope" value="Bacteria"/>
</dbReference>